<evidence type="ECO:0000313" key="4">
    <source>
        <dbReference type="Proteomes" id="UP000316609"/>
    </source>
</evidence>
<dbReference type="InterPro" id="IPR018704">
    <property type="entry name" value="SecYEG/CpoB_TPR"/>
</dbReference>
<dbReference type="Pfam" id="PF09976">
    <property type="entry name" value="TPR_21"/>
    <property type="match status" value="1"/>
</dbReference>
<feature type="region of interest" description="Disordered" evidence="1">
    <location>
        <begin position="728"/>
        <end position="870"/>
    </location>
</feature>
<dbReference type="SMART" id="SM00028">
    <property type="entry name" value="TPR"/>
    <property type="match status" value="5"/>
</dbReference>
<dbReference type="Pfam" id="PF13432">
    <property type="entry name" value="TPR_16"/>
    <property type="match status" value="4"/>
</dbReference>
<evidence type="ECO:0000259" key="2">
    <source>
        <dbReference type="Pfam" id="PF09976"/>
    </source>
</evidence>
<accession>A0A538TIC7</accession>
<feature type="compositionally biased region" description="Basic residues" evidence="1">
    <location>
        <begin position="40"/>
        <end position="49"/>
    </location>
</feature>
<feature type="region of interest" description="Disordered" evidence="1">
    <location>
        <begin position="1"/>
        <end position="58"/>
    </location>
</feature>
<dbReference type="EMBL" id="VBOY01000110">
    <property type="protein sequence ID" value="TMQ63369.1"/>
    <property type="molecule type" value="Genomic_DNA"/>
</dbReference>
<name>A0A538TIC7_UNCEI</name>
<sequence length="870" mass="94338">MGRQGRERSAARGRHLPLPPVGQGSRRPRGPGVGPTGHDLHHRSARRSARGPGGTERGAAQMIRRPLATSLALAAVLSAAGTTVATCPATWAASKAAREAPPAPHTTEVGDAFEQTRQLADEQRLAALEQASQSVDQVLRGDVDPDQRAAARFLAGKIQYELGNYRKAAETLGEAVKDGKSRFADDAAFAAIEALEAQGRDAEAARAWIQWEKRFPASPLMPAARLAQIWNAMRRGEVAAAQKLIPGLTAAYPWMEKDQRLVLAKAMVAYSTGKVDDALSLLGAKPMGPSALYLKAMCLESKGSLLKAAAAFQEVGERYTDSPLRDHALLAKANAFLEARDYRSAAEEFARVGAKVSDPAVKAEAELRAAGAVFLSGGTDSSLGMLRGVTERHAGSDVAARAQFLVGEALVAQGKPAEAIVEFNRVLSQYFQHKVAASAQYRVARSLDAMGRRSDATGSYQAVVAGYPLEPEAPAAAYLAGVGLMDQNKPLAAAPYFQLVLDRYAAKKDQGGHVVFARPEHQELVEAALCLLQLCYHRAGDLGQLSGAPHLLLQQMPASHSAWRAYALLIDADAAAAQGRYPEAQKTLEELTRDFPDHPVGASAIKLLAWTQARQGNDSLAIATEERLLARYGASGDDEVVSSAFLDIAHERFNQKRYKEAAGAYEDFLKRFPGHPRRTLALYQAGLCYLRLERAGDAVDRWETLMRDTTSSPLAERAGRALQRSQALLRGPAGALRGQPRGFAREPSSRSVRVQRRARRRGAERVLDRDREVCGDSRRQGGDPRHRARALSTEPEQHRHADARDPGRAVSDQRVRRRRPLPDRQALVPGEALDRRRRAVPPRGEPVPRLLGGRPRTVPDGRCLRAGPRS</sequence>
<comment type="caution">
    <text evidence="3">The sequence shown here is derived from an EMBL/GenBank/DDBJ whole genome shotgun (WGS) entry which is preliminary data.</text>
</comment>
<evidence type="ECO:0000313" key="3">
    <source>
        <dbReference type="EMBL" id="TMQ63369.1"/>
    </source>
</evidence>
<dbReference type="Proteomes" id="UP000316609">
    <property type="component" value="Unassembled WGS sequence"/>
</dbReference>
<protein>
    <submittedName>
        <fullName evidence="3">Tetratricopeptide repeat protein</fullName>
    </submittedName>
</protein>
<dbReference type="AlphaFoldDB" id="A0A538TIC7"/>
<dbReference type="SUPFAM" id="SSF48452">
    <property type="entry name" value="TPR-like"/>
    <property type="match status" value="3"/>
</dbReference>
<organism evidence="3 4">
    <name type="scientific">Eiseniibacteriota bacterium</name>
    <dbReference type="NCBI Taxonomy" id="2212470"/>
    <lineage>
        <taxon>Bacteria</taxon>
        <taxon>Candidatus Eiseniibacteriota</taxon>
    </lineage>
</organism>
<dbReference type="Gene3D" id="1.25.40.10">
    <property type="entry name" value="Tetratricopeptide repeat domain"/>
    <property type="match status" value="5"/>
</dbReference>
<feature type="compositionally biased region" description="Basic and acidic residues" evidence="1">
    <location>
        <begin position="761"/>
        <end position="785"/>
    </location>
</feature>
<gene>
    <name evidence="3" type="ORF">E6K78_10660</name>
</gene>
<dbReference type="InterPro" id="IPR019734">
    <property type="entry name" value="TPR_rpt"/>
</dbReference>
<dbReference type="InterPro" id="IPR011990">
    <property type="entry name" value="TPR-like_helical_dom_sf"/>
</dbReference>
<feature type="compositionally biased region" description="Basic and acidic residues" evidence="1">
    <location>
        <begin position="795"/>
        <end position="814"/>
    </location>
</feature>
<proteinExistence type="predicted"/>
<feature type="domain" description="Ancillary SecYEG translocon subunit/Cell division coordinator CpoB TPR" evidence="2">
    <location>
        <begin position="290"/>
        <end position="434"/>
    </location>
</feature>
<evidence type="ECO:0000256" key="1">
    <source>
        <dbReference type="SAM" id="MobiDB-lite"/>
    </source>
</evidence>
<reference evidence="3 4" key="1">
    <citation type="journal article" date="2019" name="Nat. Microbiol.">
        <title>Mediterranean grassland soil C-N compound turnover is dependent on rainfall and depth, and is mediated by genomically divergent microorganisms.</title>
        <authorList>
            <person name="Diamond S."/>
            <person name="Andeer P.F."/>
            <person name="Li Z."/>
            <person name="Crits-Christoph A."/>
            <person name="Burstein D."/>
            <person name="Anantharaman K."/>
            <person name="Lane K.R."/>
            <person name="Thomas B.C."/>
            <person name="Pan C."/>
            <person name="Northen T.R."/>
            <person name="Banfield J.F."/>
        </authorList>
    </citation>
    <scope>NUCLEOTIDE SEQUENCE [LARGE SCALE GENOMIC DNA]</scope>
    <source>
        <strain evidence="3">WS_8</strain>
    </source>
</reference>
<feature type="compositionally biased region" description="Basic and acidic residues" evidence="1">
    <location>
        <begin position="1"/>
        <end position="10"/>
    </location>
</feature>